<dbReference type="InterPro" id="IPR011032">
    <property type="entry name" value="GroES-like_sf"/>
</dbReference>
<dbReference type="SMART" id="SM00829">
    <property type="entry name" value="PKS_ER"/>
    <property type="match status" value="1"/>
</dbReference>
<dbReference type="InterPro" id="IPR036291">
    <property type="entry name" value="NAD(P)-bd_dom_sf"/>
</dbReference>
<feature type="domain" description="Enoyl reductase (ER)" evidence="3">
    <location>
        <begin position="10"/>
        <end position="319"/>
    </location>
</feature>
<organism evidence="4 5">
    <name type="scientific">Cytobacillus gottheilii</name>
    <dbReference type="NCBI Taxonomy" id="859144"/>
    <lineage>
        <taxon>Bacteria</taxon>
        <taxon>Bacillati</taxon>
        <taxon>Bacillota</taxon>
        <taxon>Bacilli</taxon>
        <taxon>Bacillales</taxon>
        <taxon>Bacillaceae</taxon>
        <taxon>Cytobacillus</taxon>
    </lineage>
</organism>
<keyword evidence="5" id="KW-1185">Reference proteome</keyword>
<dbReference type="PANTHER" id="PTHR48106:SF13">
    <property type="entry name" value="QUINONE OXIDOREDUCTASE-RELATED"/>
    <property type="match status" value="1"/>
</dbReference>
<accession>A0ABX8F5U0</accession>
<dbReference type="RefSeq" id="WP_066445525.1">
    <property type="nucleotide sequence ID" value="NZ_CANKUS010000004.1"/>
</dbReference>
<keyword evidence="1" id="KW-0521">NADP</keyword>
<protein>
    <submittedName>
        <fullName evidence="4">Zinc-binding alcohol dehydrogenase family protein</fullName>
    </submittedName>
</protein>
<sequence>MKAILQNEYGEVNVLTYADVEIPSIEKNELLIKAAYTSVNYADIKKRIGKKGKGNFPLMLGLDVSGTVEKAPENSTFSPGDRVVAFPKNGSYAEYVVANENLVFKIPDALSMEQAAAMPTVSFLSYILIFEIGQVKPTDTIIVHSAAGGVGSILIQLAKIANVSKIIGTVGSLEKESYVLGLGADFVYTYDTFSKEVLKLTNNIGANVIFDSCAGNITSKSLECLAYYGNLVQFGNSTGKTGNMSTSDVHSSCRTISGFSLGTTRKFHPERLRAIADNVIELFSSGKVSLPVAQVFDLKDARLAHALIESRNYKGKILIKM</sequence>
<evidence type="ECO:0000313" key="5">
    <source>
        <dbReference type="Proteomes" id="UP000679247"/>
    </source>
</evidence>
<dbReference type="PANTHER" id="PTHR48106">
    <property type="entry name" value="QUINONE OXIDOREDUCTASE PIG3-RELATED"/>
    <property type="match status" value="1"/>
</dbReference>
<name>A0ABX8F5U0_9BACI</name>
<dbReference type="Proteomes" id="UP000679247">
    <property type="component" value="Chromosome"/>
</dbReference>
<evidence type="ECO:0000256" key="2">
    <source>
        <dbReference type="ARBA" id="ARBA00023002"/>
    </source>
</evidence>
<evidence type="ECO:0000256" key="1">
    <source>
        <dbReference type="ARBA" id="ARBA00022857"/>
    </source>
</evidence>
<dbReference type="SUPFAM" id="SSF50129">
    <property type="entry name" value="GroES-like"/>
    <property type="match status" value="1"/>
</dbReference>
<evidence type="ECO:0000313" key="4">
    <source>
        <dbReference type="EMBL" id="QVY59729.1"/>
    </source>
</evidence>
<reference evidence="4 5" key="1">
    <citation type="submission" date="2021-03" db="EMBL/GenBank/DDBJ databases">
        <title>The first data on the complete genome of the tetrodotoxin-producing bacterium.</title>
        <authorList>
            <person name="Melnikova D.I."/>
            <person name="Nijland R."/>
            <person name="Magarlamov T.Y."/>
        </authorList>
    </citation>
    <scope>NUCLEOTIDE SEQUENCE [LARGE SCALE GENOMIC DNA]</scope>
    <source>
        <strain evidence="4 5">1839</strain>
    </source>
</reference>
<dbReference type="Gene3D" id="3.90.180.10">
    <property type="entry name" value="Medium-chain alcohol dehydrogenases, catalytic domain"/>
    <property type="match status" value="1"/>
</dbReference>
<dbReference type="Gene3D" id="3.40.50.720">
    <property type="entry name" value="NAD(P)-binding Rossmann-like Domain"/>
    <property type="match status" value="1"/>
</dbReference>
<dbReference type="SUPFAM" id="SSF51735">
    <property type="entry name" value="NAD(P)-binding Rossmann-fold domains"/>
    <property type="match status" value="1"/>
</dbReference>
<proteinExistence type="predicted"/>
<dbReference type="EMBL" id="CP071709">
    <property type="protein sequence ID" value="QVY59729.1"/>
    <property type="molecule type" value="Genomic_DNA"/>
</dbReference>
<dbReference type="Pfam" id="PF08240">
    <property type="entry name" value="ADH_N"/>
    <property type="match status" value="1"/>
</dbReference>
<dbReference type="InterPro" id="IPR013149">
    <property type="entry name" value="ADH-like_C"/>
</dbReference>
<keyword evidence="2" id="KW-0560">Oxidoreductase</keyword>
<gene>
    <name evidence="4" type="ORF">J1899_11680</name>
</gene>
<dbReference type="Pfam" id="PF00107">
    <property type="entry name" value="ADH_zinc_N"/>
    <property type="match status" value="1"/>
</dbReference>
<dbReference type="InterPro" id="IPR020843">
    <property type="entry name" value="ER"/>
</dbReference>
<evidence type="ECO:0000259" key="3">
    <source>
        <dbReference type="SMART" id="SM00829"/>
    </source>
</evidence>
<dbReference type="InterPro" id="IPR013154">
    <property type="entry name" value="ADH-like_N"/>
</dbReference>